<feature type="transmembrane region" description="Helical" evidence="1">
    <location>
        <begin position="383"/>
        <end position="400"/>
    </location>
</feature>
<name>A0AA46AGD6_9BACL</name>
<evidence type="ECO:0000256" key="1">
    <source>
        <dbReference type="SAM" id="Phobius"/>
    </source>
</evidence>
<feature type="transmembrane region" description="Helical" evidence="1">
    <location>
        <begin position="21"/>
        <end position="47"/>
    </location>
</feature>
<sequence>MNRLETSTLFWSRMRSSWTKALRLIRIIAGGGGTPIILGITIIAFSFGYNQLLAWLPESFPLAPVLAVMIGLFLTHHRIRTWIKPTDAVFLLPLEPHMGRYFRASLLYTGAVKLLHLGVIMSILYPLYRANLGTLGTYVVTCFLLAGVLLLNLVQEWQATRLTVNSDAGDLRLWKICRFGLNLLLAYDALASEWWFVLLPLTALAIWCWQGFHLIPQAPYPWQRLSRLEQETLARYYAIANWFVDMPRYKRPFRQRKWLIRLVNRLIRDDAVYPYLYWRTLVRQSDLLAMFARLLAWVILLSFCVPHPWVITLLTLLGNWMFTVQLRNIEHAAHYPVLFKLMPRPASERSQALQQIARLLSTAFASLIALVGLLVGWLDGKGLVIYLIINGAAILFFSRTKR</sequence>
<keyword evidence="1" id="KW-0472">Membrane</keyword>
<dbReference type="RefSeq" id="WP_123827423.1">
    <property type="nucleotide sequence ID" value="NZ_FXTU01000006.1"/>
</dbReference>
<dbReference type="Pfam" id="PF05975">
    <property type="entry name" value="EcsB"/>
    <property type="match status" value="1"/>
</dbReference>
<keyword evidence="1" id="KW-1133">Transmembrane helix</keyword>
<feature type="transmembrane region" description="Helical" evidence="1">
    <location>
        <begin position="356"/>
        <end position="377"/>
    </location>
</feature>
<keyword evidence="3" id="KW-1185">Reference proteome</keyword>
<feature type="transmembrane region" description="Helical" evidence="1">
    <location>
        <begin position="134"/>
        <end position="154"/>
    </location>
</feature>
<dbReference type="Proteomes" id="UP001157946">
    <property type="component" value="Unassembled WGS sequence"/>
</dbReference>
<feature type="transmembrane region" description="Helical" evidence="1">
    <location>
        <begin position="53"/>
        <end position="74"/>
    </location>
</feature>
<keyword evidence="1" id="KW-0812">Transmembrane</keyword>
<dbReference type="EMBL" id="FXTU01000006">
    <property type="protein sequence ID" value="SMP27855.1"/>
    <property type="molecule type" value="Genomic_DNA"/>
</dbReference>
<dbReference type="InterPro" id="IPR010288">
    <property type="entry name" value="EcsB_ABC"/>
</dbReference>
<dbReference type="GO" id="GO:0016020">
    <property type="term" value="C:membrane"/>
    <property type="evidence" value="ECO:0007669"/>
    <property type="project" value="InterPro"/>
</dbReference>
<reference evidence="2" key="1">
    <citation type="submission" date="2017-05" db="EMBL/GenBank/DDBJ databases">
        <authorList>
            <person name="Varghese N."/>
            <person name="Submissions S."/>
        </authorList>
    </citation>
    <scope>NUCLEOTIDE SEQUENCE</scope>
    <source>
        <strain evidence="2">DSM 45262</strain>
    </source>
</reference>
<organism evidence="2 3">
    <name type="scientific">Laceyella tengchongensis</name>
    <dbReference type="NCBI Taxonomy" id="574699"/>
    <lineage>
        <taxon>Bacteria</taxon>
        <taxon>Bacillati</taxon>
        <taxon>Bacillota</taxon>
        <taxon>Bacilli</taxon>
        <taxon>Bacillales</taxon>
        <taxon>Thermoactinomycetaceae</taxon>
        <taxon>Laceyella</taxon>
    </lineage>
</organism>
<gene>
    <name evidence="2" type="ORF">SAMN06265361_1061</name>
</gene>
<feature type="transmembrane region" description="Helical" evidence="1">
    <location>
        <begin position="194"/>
        <end position="212"/>
    </location>
</feature>
<feature type="transmembrane region" description="Helical" evidence="1">
    <location>
        <begin position="294"/>
        <end position="317"/>
    </location>
</feature>
<proteinExistence type="predicted"/>
<evidence type="ECO:0000313" key="3">
    <source>
        <dbReference type="Proteomes" id="UP001157946"/>
    </source>
</evidence>
<comment type="caution">
    <text evidence="2">The sequence shown here is derived from an EMBL/GenBank/DDBJ whole genome shotgun (WGS) entry which is preliminary data.</text>
</comment>
<protein>
    <submittedName>
        <fullName evidence="2">Predicted ABC-type exoprotein transport system, permease component</fullName>
    </submittedName>
</protein>
<dbReference type="PIRSF" id="PIRSF037259">
    <property type="entry name" value="EcsB_ABC"/>
    <property type="match status" value="1"/>
</dbReference>
<feature type="transmembrane region" description="Helical" evidence="1">
    <location>
        <begin position="106"/>
        <end position="128"/>
    </location>
</feature>
<dbReference type="AlphaFoldDB" id="A0AA46AGD6"/>
<accession>A0AA46AGD6</accession>
<evidence type="ECO:0000313" key="2">
    <source>
        <dbReference type="EMBL" id="SMP27855.1"/>
    </source>
</evidence>